<reference evidence="8" key="1">
    <citation type="submission" date="2016-10" db="EMBL/GenBank/DDBJ databases">
        <authorList>
            <person name="Varghese N."/>
            <person name="Submissions S."/>
        </authorList>
    </citation>
    <scope>NUCLEOTIDE SEQUENCE [LARGE SCALE GENOMIC DNA]</scope>
    <source>
        <strain evidence="8">CGMCC 1.12041</strain>
    </source>
</reference>
<dbReference type="NCBIfam" id="TIGR00952">
    <property type="entry name" value="S15_bact"/>
    <property type="match status" value="1"/>
</dbReference>
<evidence type="ECO:0000256" key="2">
    <source>
        <dbReference type="ARBA" id="ARBA00023274"/>
    </source>
</evidence>
<comment type="subunit">
    <text evidence="3 4">Part of the 30S ribosomal subunit. Forms a bridge to the 50S subunit in the 70S ribosome, contacting the 23S rRNA.</text>
</comment>
<dbReference type="Proteomes" id="UP000198639">
    <property type="component" value="Unassembled WGS sequence"/>
</dbReference>
<dbReference type="GO" id="GO:0006412">
    <property type="term" value="P:translation"/>
    <property type="evidence" value="ECO:0007669"/>
    <property type="project" value="UniProtKB-UniRule"/>
</dbReference>
<comment type="similarity">
    <text evidence="4 5">Belongs to the universal ribosomal protein uS15 family.</text>
</comment>
<gene>
    <name evidence="4" type="primary">rpsO</name>
    <name evidence="7" type="ORF">SAMN05216204_104124</name>
</gene>
<dbReference type="HAMAP" id="MF_01343_B">
    <property type="entry name" value="Ribosomal_uS15_B"/>
    <property type="match status" value="1"/>
</dbReference>
<dbReference type="PROSITE" id="PS00362">
    <property type="entry name" value="RIBOSOMAL_S15"/>
    <property type="match status" value="1"/>
</dbReference>
<dbReference type="GO" id="GO:0003735">
    <property type="term" value="F:structural constituent of ribosome"/>
    <property type="evidence" value="ECO:0007669"/>
    <property type="project" value="InterPro"/>
</dbReference>
<proteinExistence type="inferred from homology"/>
<dbReference type="GO" id="GO:0022627">
    <property type="term" value="C:cytosolic small ribosomal subunit"/>
    <property type="evidence" value="ECO:0007669"/>
    <property type="project" value="TreeGrafter"/>
</dbReference>
<dbReference type="Gene3D" id="6.10.250.3130">
    <property type="match status" value="1"/>
</dbReference>
<dbReference type="OrthoDB" id="9799262at2"/>
<evidence type="ECO:0000256" key="6">
    <source>
        <dbReference type="RuleBase" id="RU004524"/>
    </source>
</evidence>
<dbReference type="CDD" id="cd00353">
    <property type="entry name" value="Ribosomal_S15p_S13e"/>
    <property type="match status" value="1"/>
</dbReference>
<evidence type="ECO:0000256" key="1">
    <source>
        <dbReference type="ARBA" id="ARBA00022980"/>
    </source>
</evidence>
<keyword evidence="2 4" id="KW-0687">Ribonucleoprotein</keyword>
<dbReference type="PANTHER" id="PTHR23321:SF26">
    <property type="entry name" value="SMALL RIBOSOMAL SUBUNIT PROTEIN US15M"/>
    <property type="match status" value="1"/>
</dbReference>
<dbReference type="InterPro" id="IPR000589">
    <property type="entry name" value="Ribosomal_uS15"/>
</dbReference>
<evidence type="ECO:0000256" key="4">
    <source>
        <dbReference type="HAMAP-Rule" id="MF_01343"/>
    </source>
</evidence>
<evidence type="ECO:0000256" key="5">
    <source>
        <dbReference type="RuleBase" id="RU003919"/>
    </source>
</evidence>
<organism evidence="7 8">
    <name type="scientific">Massilia yuzhufengensis</name>
    <dbReference type="NCBI Taxonomy" id="1164594"/>
    <lineage>
        <taxon>Bacteria</taxon>
        <taxon>Pseudomonadati</taxon>
        <taxon>Pseudomonadota</taxon>
        <taxon>Betaproteobacteria</taxon>
        <taxon>Burkholderiales</taxon>
        <taxon>Oxalobacteraceae</taxon>
        <taxon>Telluria group</taxon>
        <taxon>Massilia</taxon>
    </lineage>
</organism>
<dbReference type="STRING" id="1164594.SAMN05216204_104124"/>
<accession>A0A1I1H180</accession>
<sequence length="89" mass="10174">MSVEHINKAAIIADNARGQNDTGSPEVQVALLTARINELNGHFKEHKKDHHSRRGLIMMVNRRKSLLSYLKNKDATRYRDLIAKLGLRK</sequence>
<name>A0A1I1H180_9BURK</name>
<evidence type="ECO:0000313" key="8">
    <source>
        <dbReference type="Proteomes" id="UP000198639"/>
    </source>
</evidence>
<dbReference type="FunFam" id="1.10.287.10:FF:000002">
    <property type="entry name" value="30S ribosomal protein S15"/>
    <property type="match status" value="1"/>
</dbReference>
<keyword evidence="4 6" id="KW-0694">RNA-binding</keyword>
<keyword evidence="1 4" id="KW-0689">Ribosomal protein</keyword>
<keyword evidence="4 6" id="KW-0699">rRNA-binding</keyword>
<dbReference type="SMART" id="SM01387">
    <property type="entry name" value="Ribosomal_S15"/>
    <property type="match status" value="1"/>
</dbReference>
<dbReference type="EMBL" id="FOLD01000004">
    <property type="protein sequence ID" value="SFC17515.1"/>
    <property type="molecule type" value="Genomic_DNA"/>
</dbReference>
<dbReference type="SUPFAM" id="SSF47060">
    <property type="entry name" value="S15/NS1 RNA-binding domain"/>
    <property type="match status" value="1"/>
</dbReference>
<dbReference type="RefSeq" id="WP_091872430.1">
    <property type="nucleotide sequence ID" value="NZ_FOLD01000004.1"/>
</dbReference>
<protein>
    <recommendedName>
        <fullName evidence="4">Small ribosomal subunit protein uS15</fullName>
    </recommendedName>
</protein>
<dbReference type="PANTHER" id="PTHR23321">
    <property type="entry name" value="RIBOSOMAL PROTEIN S15, BACTERIAL AND ORGANELLAR"/>
    <property type="match status" value="1"/>
</dbReference>
<evidence type="ECO:0000256" key="3">
    <source>
        <dbReference type="ARBA" id="ARBA00064542"/>
    </source>
</evidence>
<comment type="function">
    <text evidence="4">Forms an intersubunit bridge (bridge B4) with the 23S rRNA of the 50S subunit in the ribosome.</text>
</comment>
<dbReference type="AlphaFoldDB" id="A0A1I1H180"/>
<comment type="function">
    <text evidence="4 6">One of the primary rRNA binding proteins, it binds directly to 16S rRNA where it helps nucleate assembly of the platform of the 30S subunit by binding and bridging several RNA helices of the 16S rRNA.</text>
</comment>
<keyword evidence="8" id="KW-1185">Reference proteome</keyword>
<dbReference type="InterPro" id="IPR005290">
    <property type="entry name" value="Ribosomal_uS15_bac-type"/>
</dbReference>
<dbReference type="GO" id="GO:0019843">
    <property type="term" value="F:rRNA binding"/>
    <property type="evidence" value="ECO:0007669"/>
    <property type="project" value="UniProtKB-UniRule"/>
</dbReference>
<dbReference type="Gene3D" id="1.10.287.10">
    <property type="entry name" value="S15/NS1, RNA-binding"/>
    <property type="match status" value="1"/>
</dbReference>
<dbReference type="InterPro" id="IPR009068">
    <property type="entry name" value="uS15_NS1_RNA-bd_sf"/>
</dbReference>
<evidence type="ECO:0000313" key="7">
    <source>
        <dbReference type="EMBL" id="SFC17515.1"/>
    </source>
</evidence>
<dbReference type="Pfam" id="PF00312">
    <property type="entry name" value="Ribosomal_S15"/>
    <property type="match status" value="1"/>
</dbReference>